<dbReference type="InterPro" id="IPR025332">
    <property type="entry name" value="DUF4238"/>
</dbReference>
<reference evidence="1" key="1">
    <citation type="submission" date="2021-06" db="EMBL/GenBank/DDBJ databases">
        <authorList>
            <person name="Kallberg Y."/>
            <person name="Tangrot J."/>
            <person name="Rosling A."/>
        </authorList>
    </citation>
    <scope>NUCLEOTIDE SEQUENCE</scope>
    <source>
        <strain evidence="1">BR232B</strain>
    </source>
</reference>
<dbReference type="Pfam" id="PF14022">
    <property type="entry name" value="DUF4238"/>
    <property type="match status" value="1"/>
</dbReference>
<feature type="non-terminal residue" evidence="1">
    <location>
        <position position="1"/>
    </location>
</feature>
<keyword evidence="2" id="KW-1185">Reference proteome</keyword>
<organism evidence="1 2">
    <name type="scientific">Paraglomus brasilianum</name>
    <dbReference type="NCBI Taxonomy" id="144538"/>
    <lineage>
        <taxon>Eukaryota</taxon>
        <taxon>Fungi</taxon>
        <taxon>Fungi incertae sedis</taxon>
        <taxon>Mucoromycota</taxon>
        <taxon>Glomeromycotina</taxon>
        <taxon>Glomeromycetes</taxon>
        <taxon>Paraglomerales</taxon>
        <taxon>Paraglomeraceae</taxon>
        <taxon>Paraglomus</taxon>
    </lineage>
</organism>
<accession>A0A9N9H8H4</accession>
<name>A0A9N9H8H4_9GLOM</name>
<gene>
    <name evidence="1" type="ORF">PBRASI_LOCUS10465</name>
</gene>
<dbReference type="EMBL" id="CAJVPI010003156">
    <property type="protein sequence ID" value="CAG8655007.1"/>
    <property type="molecule type" value="Genomic_DNA"/>
</dbReference>
<evidence type="ECO:0000313" key="1">
    <source>
        <dbReference type="EMBL" id="CAG8655007.1"/>
    </source>
</evidence>
<dbReference type="Proteomes" id="UP000789739">
    <property type="component" value="Unassembled WGS sequence"/>
</dbReference>
<evidence type="ECO:0000313" key="2">
    <source>
        <dbReference type="Proteomes" id="UP000789739"/>
    </source>
</evidence>
<proteinExistence type="predicted"/>
<protein>
    <submittedName>
        <fullName evidence="1">11715_t:CDS:1</fullName>
    </submittedName>
</protein>
<sequence>VQEVQEIQEDQYHHYIPRFLLMNFAINNYGRIFVGNDKLLLYKEKKHKQNFKDWNKKEALLQTYNKEKGQIINSLVGKTYGYMNMYKDLNNKDVMYVEKELSKLEGKASLTVRRIINASQTENEIDLVRKHLENLRKFLFIMNYRNCHRWSQFANEKFDSFTWALLREHMEEHKLKKAHEVWLQNIRGILETPHKDIKDDSRIFSVDRTDYQQRMVDCFLVIWQAGDNDEFIITSNGFGIFEGFSGVGPVGPFQLAYHWFYVISPKLVLVLCTHGTEIIGSMFGKKSILANAPHPLAKVKYAPISESSHSTGGTAFDELLRCEGLERTENDTLTLPFAKISSDTVSLVNSILLNETEPDLILTFLSPSYLYKAIVKYDKYKEVYLHDHDYTGLKRMLFKELNKTHKEDLNLRKNIPDNHINTWTVCEIDS</sequence>
<comment type="caution">
    <text evidence="1">The sequence shown here is derived from an EMBL/GenBank/DDBJ whole genome shotgun (WGS) entry which is preliminary data.</text>
</comment>
<dbReference type="AlphaFoldDB" id="A0A9N9H8H4"/>
<dbReference type="OrthoDB" id="5340163at2759"/>